<dbReference type="InterPro" id="IPR006575">
    <property type="entry name" value="RWD_dom"/>
</dbReference>
<dbReference type="AlphaFoldDB" id="A0A9P4V252"/>
<dbReference type="PANTHER" id="PTHR12292">
    <property type="entry name" value="RWD DOMAIN-CONTAINING PROTEIN"/>
    <property type="match status" value="1"/>
</dbReference>
<accession>A0A9P4V252</accession>
<sequence>MGLDEQREEREVLEAIFPDEITDVSETEFRVSILLDVHREDDDEEEPPTIILNVQLPPDYPEEAPRLDISNPPNALKYSYLDVQEDKARLLSSLSDTIEENMGMAMVFTLVSTLKDGAELLISERQKAKQALAEIEAQKVEEEENRKFHGQAVTRESFLEWRKKFRKEAEEERERKEKEAEEEMKRKRVKEEKKLSGKELWQRGLAKGDEDEGDGEDALAGMEKLKIEAAS</sequence>
<evidence type="ECO:0000256" key="1">
    <source>
        <dbReference type="SAM" id="MobiDB-lite"/>
    </source>
</evidence>
<proteinExistence type="predicted"/>
<dbReference type="OrthoDB" id="277175at2759"/>
<dbReference type="PROSITE" id="PS50908">
    <property type="entry name" value="RWD"/>
    <property type="match status" value="1"/>
</dbReference>
<dbReference type="SUPFAM" id="SSF54495">
    <property type="entry name" value="UBC-like"/>
    <property type="match status" value="1"/>
</dbReference>
<dbReference type="InterPro" id="IPR016135">
    <property type="entry name" value="UBQ-conjugating_enzyme/RWD"/>
</dbReference>
<keyword evidence="4" id="KW-1185">Reference proteome</keyword>
<name>A0A9P4V252_9PLEO</name>
<feature type="domain" description="RWD" evidence="2">
    <location>
        <begin position="8"/>
        <end position="121"/>
    </location>
</feature>
<gene>
    <name evidence="3" type="ORF">EJ04DRAFT_511931</name>
</gene>
<evidence type="ECO:0000313" key="3">
    <source>
        <dbReference type="EMBL" id="KAF2735239.1"/>
    </source>
</evidence>
<dbReference type="Gene3D" id="3.10.110.10">
    <property type="entry name" value="Ubiquitin Conjugating Enzyme"/>
    <property type="match status" value="1"/>
</dbReference>
<dbReference type="SMART" id="SM00591">
    <property type="entry name" value="RWD"/>
    <property type="match status" value="1"/>
</dbReference>
<dbReference type="Pfam" id="PF05773">
    <property type="entry name" value="RWD"/>
    <property type="match status" value="1"/>
</dbReference>
<organism evidence="3 4">
    <name type="scientific">Polyplosphaeria fusca</name>
    <dbReference type="NCBI Taxonomy" id="682080"/>
    <lineage>
        <taxon>Eukaryota</taxon>
        <taxon>Fungi</taxon>
        <taxon>Dikarya</taxon>
        <taxon>Ascomycota</taxon>
        <taxon>Pezizomycotina</taxon>
        <taxon>Dothideomycetes</taxon>
        <taxon>Pleosporomycetidae</taxon>
        <taxon>Pleosporales</taxon>
        <taxon>Tetraplosphaeriaceae</taxon>
        <taxon>Polyplosphaeria</taxon>
    </lineage>
</organism>
<feature type="region of interest" description="Disordered" evidence="1">
    <location>
        <begin position="169"/>
        <end position="195"/>
    </location>
</feature>
<dbReference type="CDD" id="cd23823">
    <property type="entry name" value="RWD_GCN2"/>
    <property type="match status" value="1"/>
</dbReference>
<comment type="caution">
    <text evidence="3">The sequence shown here is derived from an EMBL/GenBank/DDBJ whole genome shotgun (WGS) entry which is preliminary data.</text>
</comment>
<protein>
    <submittedName>
        <fullName evidence="3">RWD-domain-containing protein</fullName>
    </submittedName>
</protein>
<dbReference type="EMBL" id="ML996138">
    <property type="protein sequence ID" value="KAF2735239.1"/>
    <property type="molecule type" value="Genomic_DNA"/>
</dbReference>
<dbReference type="InterPro" id="IPR040213">
    <property type="entry name" value="GIR2-like"/>
</dbReference>
<evidence type="ECO:0000313" key="4">
    <source>
        <dbReference type="Proteomes" id="UP000799444"/>
    </source>
</evidence>
<dbReference type="FunFam" id="3.10.110.10:FF:000075">
    <property type="entry name" value="RWD domain-containing protein (Gir2)"/>
    <property type="match status" value="1"/>
</dbReference>
<reference evidence="3" key="1">
    <citation type="journal article" date="2020" name="Stud. Mycol.">
        <title>101 Dothideomycetes genomes: a test case for predicting lifestyles and emergence of pathogens.</title>
        <authorList>
            <person name="Haridas S."/>
            <person name="Albert R."/>
            <person name="Binder M."/>
            <person name="Bloem J."/>
            <person name="Labutti K."/>
            <person name="Salamov A."/>
            <person name="Andreopoulos B."/>
            <person name="Baker S."/>
            <person name="Barry K."/>
            <person name="Bills G."/>
            <person name="Bluhm B."/>
            <person name="Cannon C."/>
            <person name="Castanera R."/>
            <person name="Culley D."/>
            <person name="Daum C."/>
            <person name="Ezra D."/>
            <person name="Gonzalez J."/>
            <person name="Henrissat B."/>
            <person name="Kuo A."/>
            <person name="Liang C."/>
            <person name="Lipzen A."/>
            <person name="Lutzoni F."/>
            <person name="Magnuson J."/>
            <person name="Mondo S."/>
            <person name="Nolan M."/>
            <person name="Ohm R."/>
            <person name="Pangilinan J."/>
            <person name="Park H.-J."/>
            <person name="Ramirez L."/>
            <person name="Alfaro M."/>
            <person name="Sun H."/>
            <person name="Tritt A."/>
            <person name="Yoshinaga Y."/>
            <person name="Zwiers L.-H."/>
            <person name="Turgeon B."/>
            <person name="Goodwin S."/>
            <person name="Spatafora J."/>
            <person name="Crous P."/>
            <person name="Grigoriev I."/>
        </authorList>
    </citation>
    <scope>NUCLEOTIDE SEQUENCE</scope>
    <source>
        <strain evidence="3">CBS 125425</strain>
    </source>
</reference>
<evidence type="ECO:0000259" key="2">
    <source>
        <dbReference type="PROSITE" id="PS50908"/>
    </source>
</evidence>
<dbReference type="Proteomes" id="UP000799444">
    <property type="component" value="Unassembled WGS sequence"/>
</dbReference>